<comment type="caution">
    <text evidence="1">The sequence shown here is derived from an EMBL/GenBank/DDBJ whole genome shotgun (WGS) entry which is preliminary data.</text>
</comment>
<protein>
    <submittedName>
        <fullName evidence="1">Uncharacterized protein</fullName>
    </submittedName>
</protein>
<reference evidence="2" key="1">
    <citation type="journal article" date="2022" name="Mol. Ecol. Resour.">
        <title>The genomes of chicory, endive, great burdock and yacon provide insights into Asteraceae palaeo-polyploidization history and plant inulin production.</title>
        <authorList>
            <person name="Fan W."/>
            <person name="Wang S."/>
            <person name="Wang H."/>
            <person name="Wang A."/>
            <person name="Jiang F."/>
            <person name="Liu H."/>
            <person name="Zhao H."/>
            <person name="Xu D."/>
            <person name="Zhang Y."/>
        </authorList>
    </citation>
    <scope>NUCLEOTIDE SEQUENCE [LARGE SCALE GENOMIC DNA]</scope>
    <source>
        <strain evidence="2">cv. Niubang</strain>
    </source>
</reference>
<evidence type="ECO:0000313" key="2">
    <source>
        <dbReference type="Proteomes" id="UP001055879"/>
    </source>
</evidence>
<dbReference type="Proteomes" id="UP001055879">
    <property type="component" value="Linkage Group LG01"/>
</dbReference>
<gene>
    <name evidence="1" type="ORF">L6452_01827</name>
</gene>
<proteinExistence type="predicted"/>
<keyword evidence="2" id="KW-1185">Reference proteome</keyword>
<organism evidence="1 2">
    <name type="scientific">Arctium lappa</name>
    <name type="common">Greater burdock</name>
    <name type="synonym">Lappa major</name>
    <dbReference type="NCBI Taxonomy" id="4217"/>
    <lineage>
        <taxon>Eukaryota</taxon>
        <taxon>Viridiplantae</taxon>
        <taxon>Streptophyta</taxon>
        <taxon>Embryophyta</taxon>
        <taxon>Tracheophyta</taxon>
        <taxon>Spermatophyta</taxon>
        <taxon>Magnoliopsida</taxon>
        <taxon>eudicotyledons</taxon>
        <taxon>Gunneridae</taxon>
        <taxon>Pentapetalae</taxon>
        <taxon>asterids</taxon>
        <taxon>campanulids</taxon>
        <taxon>Asterales</taxon>
        <taxon>Asteraceae</taxon>
        <taxon>Carduoideae</taxon>
        <taxon>Cardueae</taxon>
        <taxon>Arctiinae</taxon>
        <taxon>Arctium</taxon>
    </lineage>
</organism>
<dbReference type="EMBL" id="CM042047">
    <property type="protein sequence ID" value="KAI3770686.1"/>
    <property type="molecule type" value="Genomic_DNA"/>
</dbReference>
<name>A0ACB9FIM2_ARCLA</name>
<reference evidence="1 2" key="2">
    <citation type="journal article" date="2022" name="Mol. Ecol. Resour.">
        <title>The genomes of chicory, endive, great burdock and yacon provide insights into Asteraceae paleo-polyploidization history and plant inulin production.</title>
        <authorList>
            <person name="Fan W."/>
            <person name="Wang S."/>
            <person name="Wang H."/>
            <person name="Wang A."/>
            <person name="Jiang F."/>
            <person name="Liu H."/>
            <person name="Zhao H."/>
            <person name="Xu D."/>
            <person name="Zhang Y."/>
        </authorList>
    </citation>
    <scope>NUCLEOTIDE SEQUENCE [LARGE SCALE GENOMIC DNA]</scope>
    <source>
        <strain evidence="2">cv. Niubang</strain>
    </source>
</reference>
<accession>A0ACB9FIM2</accession>
<sequence>MGSVSSEGNVSDTINRGTGGSNRLDGFEFNNKNGIREQQKGQRREEEKPKESKSPIYDSMFDSYASNGGVAREVRPSMEVSSGHGYEVGDMVWGKVKSHPWWPGHVYSEEFATPSVRRSKIDGLLLVAFFGDSSYGWFDHAELIPFDSNFAEKSLQTNSRTFVKAVEEAIEEVSRRRSLGLCCMCRNKKNFRQTGVQCFFSVDVVEYDPGAVYSIDAIGKARDNFQPSLSLDFVRQLALEPTGSDHADIDFIKNKATVMSYRRAVYEEFDETYAQAFGYGPVHPSSGSIQESTPGKTPTKAPLSGREVFADTLGKGRNPAKLNKPKDHAKKDKYLFKRRDESKEIKMHQKEKRKVTSSPRPAHFDDPSIAAGDYKLQKRFSGRDEQIGINIANGELALRDATGTGASKEDKPIILEFDNPGFEMKTSKVESPSNSSIAEVAADNSGHLPKLRRSVDDEKRIMPELEDRKTSSGLVVDKSSSEAKVFSHDDIPSSRPHKLVSQQKVVSEPKMVKVFKRPAGELGSGRSVLPEKKKKRKNESLMSDSTHIHGQEAVSLAEKVLANKPLQSALAPKHPIEGPHRTGLGNYEVGLPQVLGDLHSLALDPFRTANRGLRIKVRQVFLRFRSLVFQKSLNSSLAEGEANGIHFRKPPALISATGGSENGIGVPPVKPQARFSGRPDDPTKGGHKRGPSDRLEEMAAKRKKKIGEIRNLTKETKVTKKIEEPSARVDGRQAAVITPRKLGAELSKKTEQRAPEPTMLLMKFPTGGSLPSVNELKARFARYGPMDHSGTRVFWNTFSCRVVYRHKIHAEAAYKFVVGSGSLFGNVGVKCCLKEVEVVGSGDPEPPLKVRKEDPSSGAHQPSMEDKPLQLKSCLKKSGGEEGGGRGAARVKFMLGGDEIHKDKNGDGSSSFSSSSDTTMDFNSKNFQKAVVQPSQPPLHTCITVSSGMHYSTSLAPPSLPLPPLPQPPHYGGNMGAPPLKKDVAVQMIRLMTKCNDVVSNVTGLLGYVPYHPL</sequence>
<evidence type="ECO:0000313" key="1">
    <source>
        <dbReference type="EMBL" id="KAI3770686.1"/>
    </source>
</evidence>